<sequence length="51" mass="5917">MRGDDIDRGMRVRLGAIAQFLQDIAADMIEASPHRQDRLRRLGRHAVDWMV</sequence>
<keyword evidence="2" id="KW-1185">Reference proteome</keyword>
<dbReference type="RefSeq" id="WP_157086131.1">
    <property type="nucleotide sequence ID" value="NZ_CP136137.1"/>
</dbReference>
<dbReference type="Proteomes" id="UP001479933">
    <property type="component" value="Chromosome"/>
</dbReference>
<accession>A0ABZ2U4S3</accession>
<proteinExistence type="predicted"/>
<organism evidence="1 2">
    <name type="scientific">Gordonia hydrophobica</name>
    <dbReference type="NCBI Taxonomy" id="40516"/>
    <lineage>
        <taxon>Bacteria</taxon>
        <taxon>Bacillati</taxon>
        <taxon>Actinomycetota</taxon>
        <taxon>Actinomycetes</taxon>
        <taxon>Mycobacteriales</taxon>
        <taxon>Gordoniaceae</taxon>
        <taxon>Gordonia</taxon>
    </lineage>
</organism>
<reference evidence="1 2" key="1">
    <citation type="journal article" date="2023" name="Virus Evol.">
        <title>Computational host range prediction-The good, the bad, and the ugly.</title>
        <authorList>
            <person name="Howell A.A."/>
            <person name="Versoza C.J."/>
            <person name="Pfeifer S.P."/>
        </authorList>
    </citation>
    <scope>NUCLEOTIDE SEQUENCE [LARGE SCALE GENOMIC DNA]</scope>
    <source>
        <strain evidence="1 2">1610/1b</strain>
    </source>
</reference>
<evidence type="ECO:0000313" key="1">
    <source>
        <dbReference type="EMBL" id="WYY08667.1"/>
    </source>
</evidence>
<dbReference type="EMBL" id="CP136137">
    <property type="protein sequence ID" value="WYY08667.1"/>
    <property type="molecule type" value="Genomic_DNA"/>
</dbReference>
<gene>
    <name evidence="1" type="ORF">RVF87_06290</name>
</gene>
<evidence type="ECO:0000313" key="2">
    <source>
        <dbReference type="Proteomes" id="UP001479933"/>
    </source>
</evidence>
<name>A0ABZ2U4S3_9ACTN</name>
<protein>
    <recommendedName>
        <fullName evidence="3">TetR family transcriptional regulator</fullName>
    </recommendedName>
</protein>
<evidence type="ECO:0008006" key="3">
    <source>
        <dbReference type="Google" id="ProtNLM"/>
    </source>
</evidence>